<sequence length="299" mass="33680">MEITNETYITEFVLKAFPGSSAKLTFMFVILLLIYFVTLAGNLLIIIIICTDYHLHLQMYFFLVCLSFMEICGISTVIPNLLVTLIVHKSILSRNACFTQSYFYFFISSSDFLLLSVMSFDRYVAICYPLRYSSIIRKSTCIKLVAGCLFTSFSCLLYPTLIIPTLPYCGHILDHFFCESAALMKLICADTRLLKLSAVISSVFILIGPLLVTIISYILIVSTVIRMPSDTGRQKTFSTCLSHLTMVSIVFGSAIFIEIRPPKKYSIETDKVVNLVSTVLGPLLNPFVYTLKNQKVKAQ</sequence>
<protein>
    <recommendedName>
        <fullName evidence="13">Olfactory receptor</fullName>
    </recommendedName>
</protein>
<dbReference type="PANTHER" id="PTHR26454:SF1">
    <property type="entry name" value="OLFACTORY RECEPTOR"/>
    <property type="match status" value="1"/>
</dbReference>
<evidence type="ECO:0000256" key="5">
    <source>
        <dbReference type="ARBA" id="ARBA00022725"/>
    </source>
</evidence>
<dbReference type="Proteomes" id="UP001295444">
    <property type="component" value="Chromosome 05"/>
</dbReference>
<keyword evidence="3 13" id="KW-0716">Sensory transduction</keyword>
<name>A0AAD1SAC3_PELCU</name>
<dbReference type="InterPro" id="IPR000276">
    <property type="entry name" value="GPCR_Rhodpsn"/>
</dbReference>
<feature type="transmembrane region" description="Helical" evidence="13">
    <location>
        <begin position="237"/>
        <end position="257"/>
    </location>
</feature>
<evidence type="ECO:0000256" key="4">
    <source>
        <dbReference type="ARBA" id="ARBA00022692"/>
    </source>
</evidence>
<dbReference type="GO" id="GO:0005886">
    <property type="term" value="C:plasma membrane"/>
    <property type="evidence" value="ECO:0007669"/>
    <property type="project" value="UniProtKB-SubCell"/>
</dbReference>
<feature type="transmembrane region" description="Helical" evidence="13">
    <location>
        <begin position="272"/>
        <end position="291"/>
    </location>
</feature>
<keyword evidence="5 13" id="KW-0552">Olfaction</keyword>
<evidence type="ECO:0000256" key="11">
    <source>
        <dbReference type="ARBA" id="ARBA00023224"/>
    </source>
</evidence>
<evidence type="ECO:0000256" key="12">
    <source>
        <dbReference type="RuleBase" id="RU000688"/>
    </source>
</evidence>
<evidence type="ECO:0000256" key="7">
    <source>
        <dbReference type="ARBA" id="ARBA00023040"/>
    </source>
</evidence>
<dbReference type="AlphaFoldDB" id="A0AAD1SAC3"/>
<evidence type="ECO:0000313" key="15">
    <source>
        <dbReference type="EMBL" id="CAH2294553.1"/>
    </source>
</evidence>
<keyword evidence="16" id="KW-1185">Reference proteome</keyword>
<evidence type="ECO:0000256" key="13">
    <source>
        <dbReference type="RuleBase" id="RU363047"/>
    </source>
</evidence>
<feature type="transmembrane region" description="Helical" evidence="13">
    <location>
        <begin position="60"/>
        <end position="82"/>
    </location>
</feature>
<dbReference type="PROSITE" id="PS00237">
    <property type="entry name" value="G_PROTEIN_RECEP_F1_1"/>
    <property type="match status" value="1"/>
</dbReference>
<keyword evidence="11 12" id="KW-0807">Transducer</keyword>
<dbReference type="InterPro" id="IPR047132">
    <property type="entry name" value="Olfact_rcpt_6C-like"/>
</dbReference>
<dbReference type="InterPro" id="IPR000725">
    <property type="entry name" value="Olfact_rcpt"/>
</dbReference>
<proteinExistence type="inferred from homology"/>
<dbReference type="FunFam" id="1.20.1070.10:FF:000010">
    <property type="entry name" value="Olfactory receptor"/>
    <property type="match status" value="1"/>
</dbReference>
<evidence type="ECO:0000256" key="9">
    <source>
        <dbReference type="ARBA" id="ARBA00023170"/>
    </source>
</evidence>
<dbReference type="PRINTS" id="PR00237">
    <property type="entry name" value="GPCRRHODOPSN"/>
</dbReference>
<evidence type="ECO:0000256" key="8">
    <source>
        <dbReference type="ARBA" id="ARBA00023136"/>
    </source>
</evidence>
<gene>
    <name evidence="15" type="ORF">PECUL_23A053874</name>
</gene>
<feature type="domain" description="G-protein coupled receptors family 1 profile" evidence="14">
    <location>
        <begin position="41"/>
        <end position="289"/>
    </location>
</feature>
<keyword evidence="2 13" id="KW-1003">Cell membrane</keyword>
<evidence type="ECO:0000313" key="16">
    <source>
        <dbReference type="Proteomes" id="UP001295444"/>
    </source>
</evidence>
<evidence type="ECO:0000256" key="3">
    <source>
        <dbReference type="ARBA" id="ARBA00022606"/>
    </source>
</evidence>
<feature type="non-terminal residue" evidence="15">
    <location>
        <position position="299"/>
    </location>
</feature>
<organism evidence="15 16">
    <name type="scientific">Pelobates cultripes</name>
    <name type="common">Western spadefoot toad</name>
    <dbReference type="NCBI Taxonomy" id="61616"/>
    <lineage>
        <taxon>Eukaryota</taxon>
        <taxon>Metazoa</taxon>
        <taxon>Chordata</taxon>
        <taxon>Craniata</taxon>
        <taxon>Vertebrata</taxon>
        <taxon>Euteleostomi</taxon>
        <taxon>Amphibia</taxon>
        <taxon>Batrachia</taxon>
        <taxon>Anura</taxon>
        <taxon>Pelobatoidea</taxon>
        <taxon>Pelobatidae</taxon>
        <taxon>Pelobates</taxon>
    </lineage>
</organism>
<evidence type="ECO:0000256" key="6">
    <source>
        <dbReference type="ARBA" id="ARBA00022989"/>
    </source>
</evidence>
<feature type="non-terminal residue" evidence="15">
    <location>
        <position position="1"/>
    </location>
</feature>
<dbReference type="PANTHER" id="PTHR26454">
    <property type="entry name" value="OLFACTORY RECEPTOR"/>
    <property type="match status" value="1"/>
</dbReference>
<feature type="transmembrane region" description="Helical" evidence="13">
    <location>
        <begin position="199"/>
        <end position="225"/>
    </location>
</feature>
<dbReference type="EMBL" id="OW240916">
    <property type="protein sequence ID" value="CAH2294553.1"/>
    <property type="molecule type" value="Genomic_DNA"/>
</dbReference>
<reference evidence="15" key="1">
    <citation type="submission" date="2022-03" db="EMBL/GenBank/DDBJ databases">
        <authorList>
            <person name="Alioto T."/>
            <person name="Alioto T."/>
            <person name="Gomez Garrido J."/>
        </authorList>
    </citation>
    <scope>NUCLEOTIDE SEQUENCE</scope>
</reference>
<keyword evidence="4 12" id="KW-0812">Transmembrane</keyword>
<dbReference type="Pfam" id="PF13853">
    <property type="entry name" value="7tm_4"/>
    <property type="match status" value="1"/>
</dbReference>
<dbReference type="SUPFAM" id="SSF81321">
    <property type="entry name" value="Family A G protein-coupled receptor-like"/>
    <property type="match status" value="1"/>
</dbReference>
<evidence type="ECO:0000256" key="2">
    <source>
        <dbReference type="ARBA" id="ARBA00022475"/>
    </source>
</evidence>
<dbReference type="GO" id="GO:0004984">
    <property type="term" value="F:olfactory receptor activity"/>
    <property type="evidence" value="ECO:0007669"/>
    <property type="project" value="InterPro"/>
</dbReference>
<dbReference type="PRINTS" id="PR00245">
    <property type="entry name" value="OLFACTORYR"/>
</dbReference>
<accession>A0AAD1SAC3</accession>
<evidence type="ECO:0000256" key="1">
    <source>
        <dbReference type="ARBA" id="ARBA00004651"/>
    </source>
</evidence>
<keyword evidence="10" id="KW-0325">Glycoprotein</keyword>
<dbReference type="Gene3D" id="1.20.1070.10">
    <property type="entry name" value="Rhodopsin 7-helix transmembrane proteins"/>
    <property type="match status" value="1"/>
</dbReference>
<dbReference type="InterPro" id="IPR017452">
    <property type="entry name" value="GPCR_Rhodpsn_7TM"/>
</dbReference>
<feature type="transmembrane region" description="Helical" evidence="13">
    <location>
        <begin position="141"/>
        <end position="163"/>
    </location>
</feature>
<comment type="similarity">
    <text evidence="12">Belongs to the G-protein coupled receptor 1 family.</text>
</comment>
<comment type="subcellular location">
    <subcellularLocation>
        <location evidence="1 13">Cell membrane</location>
        <topology evidence="1 13">Multi-pass membrane protein</topology>
    </subcellularLocation>
</comment>
<dbReference type="PROSITE" id="PS50262">
    <property type="entry name" value="G_PROTEIN_RECEP_F1_2"/>
    <property type="match status" value="1"/>
</dbReference>
<evidence type="ECO:0000259" key="14">
    <source>
        <dbReference type="PROSITE" id="PS50262"/>
    </source>
</evidence>
<feature type="transmembrane region" description="Helical" evidence="13">
    <location>
        <begin position="102"/>
        <end position="120"/>
    </location>
</feature>
<dbReference type="GO" id="GO:0004930">
    <property type="term" value="F:G protein-coupled receptor activity"/>
    <property type="evidence" value="ECO:0007669"/>
    <property type="project" value="UniProtKB-KW"/>
</dbReference>
<keyword evidence="9 12" id="KW-0675">Receptor</keyword>
<evidence type="ECO:0000256" key="10">
    <source>
        <dbReference type="ARBA" id="ARBA00023180"/>
    </source>
</evidence>
<feature type="transmembrane region" description="Helical" evidence="13">
    <location>
        <begin position="24"/>
        <end position="48"/>
    </location>
</feature>
<keyword evidence="6 13" id="KW-1133">Transmembrane helix</keyword>
<keyword evidence="7 12" id="KW-0297">G-protein coupled receptor</keyword>
<keyword evidence="8 13" id="KW-0472">Membrane</keyword>